<evidence type="ECO:0000256" key="1">
    <source>
        <dbReference type="SAM" id="Phobius"/>
    </source>
</evidence>
<keyword evidence="1" id="KW-0812">Transmembrane</keyword>
<name>A0A6A8D6G5_9BACI</name>
<feature type="transmembrane region" description="Helical" evidence="1">
    <location>
        <begin position="12"/>
        <end position="44"/>
    </location>
</feature>
<keyword evidence="1" id="KW-0472">Membrane</keyword>
<accession>A0A6A8D6G5</accession>
<proteinExistence type="predicted"/>
<organism evidence="3 4">
    <name type="scientific">Aquibacillus halophilus</name>
    <dbReference type="NCBI Taxonomy" id="930132"/>
    <lineage>
        <taxon>Bacteria</taxon>
        <taxon>Bacillati</taxon>
        <taxon>Bacillota</taxon>
        <taxon>Bacilli</taxon>
        <taxon>Bacillales</taxon>
        <taxon>Bacillaceae</taxon>
        <taxon>Aquibacillus</taxon>
    </lineage>
</organism>
<dbReference type="AlphaFoldDB" id="A0A6A8D6G5"/>
<evidence type="ECO:0000259" key="2">
    <source>
        <dbReference type="Pfam" id="PF13828"/>
    </source>
</evidence>
<dbReference type="OrthoDB" id="1955244at2"/>
<gene>
    <name evidence="3" type="ORF">GH741_00580</name>
</gene>
<comment type="caution">
    <text evidence="3">The sequence shown here is derived from an EMBL/GenBank/DDBJ whole genome shotgun (WGS) entry which is preliminary data.</text>
</comment>
<dbReference type="Proteomes" id="UP000799092">
    <property type="component" value="Unassembled WGS sequence"/>
</dbReference>
<sequence length="75" mass="7831">MSANNDQPKNGIAVISVVLGATSFFTNPFYLISIIAIVLGFIALNKIKQTNEAGKGIAITGIILGFANALLVILI</sequence>
<dbReference type="Pfam" id="PF13828">
    <property type="entry name" value="DUF4190"/>
    <property type="match status" value="1"/>
</dbReference>
<dbReference type="InterPro" id="IPR025241">
    <property type="entry name" value="DUF4190"/>
</dbReference>
<reference evidence="3" key="1">
    <citation type="submission" date="2019-11" db="EMBL/GenBank/DDBJ databases">
        <authorList>
            <person name="Li J."/>
        </authorList>
    </citation>
    <scope>NUCLEOTIDE SEQUENCE</scope>
    <source>
        <strain evidence="3">B6B</strain>
    </source>
</reference>
<feature type="domain" description="DUF4190" evidence="2">
    <location>
        <begin position="13"/>
        <end position="74"/>
    </location>
</feature>
<dbReference type="RefSeq" id="WP_153734833.1">
    <property type="nucleotide sequence ID" value="NZ_WJNG01000001.1"/>
</dbReference>
<evidence type="ECO:0000313" key="3">
    <source>
        <dbReference type="EMBL" id="MRH41168.1"/>
    </source>
</evidence>
<protein>
    <submittedName>
        <fullName evidence="3">DUF4190 domain-containing protein</fullName>
    </submittedName>
</protein>
<dbReference type="EMBL" id="WJNG01000001">
    <property type="protein sequence ID" value="MRH41168.1"/>
    <property type="molecule type" value="Genomic_DNA"/>
</dbReference>
<evidence type="ECO:0000313" key="4">
    <source>
        <dbReference type="Proteomes" id="UP000799092"/>
    </source>
</evidence>
<keyword evidence="1" id="KW-1133">Transmembrane helix</keyword>
<keyword evidence="4" id="KW-1185">Reference proteome</keyword>
<feature type="transmembrane region" description="Helical" evidence="1">
    <location>
        <begin position="56"/>
        <end position="74"/>
    </location>
</feature>